<dbReference type="Gene3D" id="3.90.1580.10">
    <property type="entry name" value="paralog of FGE (formylglycine-generating enzyme)"/>
    <property type="match status" value="1"/>
</dbReference>
<dbReference type="InterPro" id="IPR011009">
    <property type="entry name" value="Kinase-like_dom_sf"/>
</dbReference>
<sequence>MPSWEPPASFEEYRLIRLLGQGAMGQVYLAQDTLLDRPVAVKFLSGVAPNDSQRERFRTEARAVARLQHPNIVSIHRVGEVLRRPYLISEFIRGQSLDTLPWPVRWERARDIGTGLARGLATAHRRGVLHRDIKPANAMLTEDGQVKLLDFGLAKFLDAPEDTRQQPAPVAIHGVTPVAFGPQDPLDETADSTSTQTGSGRPLPVPPPAPQEPPQPTALTATGAWVGTPRYMAPELWRGEAASPRSDVYSLGALLYELCVGKAPLHGLGLNELLEAVQQPVPPVASAVDGIEPRFAAIIDRCLELTPAQRFASAEELREALESLGEEAHGAQATAARPYPGLHAFSTGERQVFFGRGAEIRALLDRLRAEPFVLVAGDSGVGKSSLCRAGLLPRIADGALGGSWQELTLIPGRHPLAALASALAPHLDRNEAQVQEELRTGPFALARLLRAQANTESTLLFVDQLEELLTLSEPEEAALVAELLGRLVETIPGVRLLATVRGDFLTRLATLPSLGDGISGALYLLRPLSEPGLREAITEPARAQGVAFESEALVESLMTAGRTEGGLPLLQFALAELWDARDLERRVIPAATLEALGGVSGALARHADGVLNRLLPGQQTVARHLLSRLVTPEGTRARRPLPELLGGGTTPEDARTVLEALVRGRLLVARETEGEPTYEVAHEALLTGWDQLRGWLAGNAERRAALHRLERAAAEWQRLSRAKEALWGARLLAEVEALALDELEPREAAFLSASRQAVRRSRRVRWGTALALPLVAACLYGGNLLLLRLEANREVSQHVETAQRVLAWAREQNTAVEALREQAFASFDRRLFQEAESTWARVTQLTAEMHSRGYDLARQEFEKAVLRDPGRSDTRHLLAGALYERLVLAERDRQNALSGHLAYQLELHDTTGEYHRQLQALARLSIETLPTGASVSAQRYTDENGRRQLSPETPLGTAPIKDAGLKPGSYRLVFRLPDRPPVLYPLLVERGERLRLRIPLPASVPEGYVYIPPGRFLFGSHDDELIRRDFLQAQPIHEVSTGGFLMARHEVTHGEWLQFLRALPPAEQAQRQPRAASIGASTAIESVALPDGHWQFTFRSRTHAYVAREGEPVNYLEREVRAGQDWLRFPVSGISWEDAHAYAAWLDRTGRLPGARLCTVHEWERAARGADTRIYPHGDVLEPDDANFDRTYGQKTRAFGPDEVGSHPASDSPFGISDLAGNVWEWNTTAADPTVALYSGGSFYQDMVGARSNNHARGEPSQRTPHVGLRLCAAPPTPDPPER</sequence>
<dbReference type="Proteomes" id="UP001221838">
    <property type="component" value="Unassembled WGS sequence"/>
</dbReference>
<dbReference type="Pfam" id="PF20703">
    <property type="entry name" value="nSTAND1"/>
    <property type="match status" value="1"/>
</dbReference>
<evidence type="ECO:0000256" key="6">
    <source>
        <dbReference type="SAM" id="MobiDB-lite"/>
    </source>
</evidence>
<dbReference type="Gene3D" id="1.10.510.10">
    <property type="entry name" value="Transferase(Phosphotransferase) domain 1"/>
    <property type="match status" value="1"/>
</dbReference>
<evidence type="ECO:0000256" key="1">
    <source>
        <dbReference type="ARBA" id="ARBA00022679"/>
    </source>
</evidence>
<keyword evidence="1" id="KW-0808">Transferase</keyword>
<keyword evidence="9" id="KW-1185">Reference proteome</keyword>
<evidence type="ECO:0000313" key="9">
    <source>
        <dbReference type="Proteomes" id="UP001221838"/>
    </source>
</evidence>
<reference evidence="8 9" key="1">
    <citation type="submission" date="2022-11" db="EMBL/GenBank/DDBJ databases">
        <title>Minimal conservation of predation-associated metabolite biosynthetic gene clusters underscores biosynthetic potential of Myxococcota including descriptions for ten novel species: Archangium lansinium sp. nov., Myxococcus landrumus sp. nov., Nannocystis bai.</title>
        <authorList>
            <person name="Ahearne A."/>
            <person name="Stevens C."/>
            <person name="Dowd S."/>
        </authorList>
    </citation>
    <scope>NUCLEOTIDE SEQUENCE [LARGE SCALE GENOMIC DNA]</scope>
    <source>
        <strain evidence="8 9">NCWAL01</strain>
    </source>
</reference>
<proteinExistence type="predicted"/>
<dbReference type="Pfam" id="PF03781">
    <property type="entry name" value="FGE-sulfatase"/>
    <property type="match status" value="1"/>
</dbReference>
<evidence type="ECO:0000259" key="7">
    <source>
        <dbReference type="PROSITE" id="PS50011"/>
    </source>
</evidence>
<dbReference type="SUPFAM" id="SSF52540">
    <property type="entry name" value="P-loop containing nucleoside triphosphate hydrolases"/>
    <property type="match status" value="1"/>
</dbReference>
<dbReference type="InterPro" id="IPR017441">
    <property type="entry name" value="Protein_kinase_ATP_BS"/>
</dbReference>
<protein>
    <submittedName>
        <fullName evidence="8">SUMF1/EgtB/PvdO family nonheme iron enzyme</fullName>
    </submittedName>
</protein>
<dbReference type="SUPFAM" id="SSF56112">
    <property type="entry name" value="Protein kinase-like (PK-like)"/>
    <property type="match status" value="1"/>
</dbReference>
<dbReference type="InterPro" id="IPR005532">
    <property type="entry name" value="SUMF_dom"/>
</dbReference>
<dbReference type="InterPro" id="IPR027417">
    <property type="entry name" value="P-loop_NTPase"/>
</dbReference>
<dbReference type="SUPFAM" id="SSF56436">
    <property type="entry name" value="C-type lectin-like"/>
    <property type="match status" value="1"/>
</dbReference>
<keyword evidence="2 5" id="KW-0547">Nucleotide-binding</keyword>
<dbReference type="PROSITE" id="PS50011">
    <property type="entry name" value="PROTEIN_KINASE_DOM"/>
    <property type="match status" value="1"/>
</dbReference>
<feature type="region of interest" description="Disordered" evidence="6">
    <location>
        <begin position="178"/>
        <end position="221"/>
    </location>
</feature>
<evidence type="ECO:0000256" key="5">
    <source>
        <dbReference type="PROSITE-ProRule" id="PRU10141"/>
    </source>
</evidence>
<dbReference type="PANTHER" id="PTHR43289">
    <property type="entry name" value="MITOGEN-ACTIVATED PROTEIN KINASE KINASE KINASE 20-RELATED"/>
    <property type="match status" value="1"/>
</dbReference>
<feature type="compositionally biased region" description="Pro residues" evidence="6">
    <location>
        <begin position="203"/>
        <end position="216"/>
    </location>
</feature>
<dbReference type="Gene3D" id="3.40.50.300">
    <property type="entry name" value="P-loop containing nucleotide triphosphate hydrolases"/>
    <property type="match status" value="1"/>
</dbReference>
<evidence type="ECO:0000313" key="8">
    <source>
        <dbReference type="EMBL" id="MDC0712549.1"/>
    </source>
</evidence>
<evidence type="ECO:0000256" key="4">
    <source>
        <dbReference type="ARBA" id="ARBA00022840"/>
    </source>
</evidence>
<dbReference type="SMART" id="SM00220">
    <property type="entry name" value="S_TKc"/>
    <property type="match status" value="1"/>
</dbReference>
<dbReference type="InterPro" id="IPR016187">
    <property type="entry name" value="CTDL_fold"/>
</dbReference>
<feature type="region of interest" description="Disordered" evidence="6">
    <location>
        <begin position="1252"/>
        <end position="1283"/>
    </location>
</feature>
<dbReference type="InterPro" id="IPR000719">
    <property type="entry name" value="Prot_kinase_dom"/>
</dbReference>
<evidence type="ECO:0000256" key="3">
    <source>
        <dbReference type="ARBA" id="ARBA00022777"/>
    </source>
</evidence>
<dbReference type="InterPro" id="IPR049052">
    <property type="entry name" value="nSTAND1"/>
</dbReference>
<keyword evidence="3" id="KW-0418">Kinase</keyword>
<dbReference type="RefSeq" id="WP_272142680.1">
    <property type="nucleotide sequence ID" value="NZ_JAQNDM010000002.1"/>
</dbReference>
<gene>
    <name evidence="8" type="ORF">POL68_29065</name>
</gene>
<feature type="domain" description="Protein kinase" evidence="7">
    <location>
        <begin position="13"/>
        <end position="324"/>
    </location>
</feature>
<dbReference type="Pfam" id="PF00069">
    <property type="entry name" value="Pkinase"/>
    <property type="match status" value="2"/>
</dbReference>
<dbReference type="PROSITE" id="PS00675">
    <property type="entry name" value="SIGMA54_INTERACT_1"/>
    <property type="match status" value="1"/>
</dbReference>
<dbReference type="PROSITE" id="PS00107">
    <property type="entry name" value="PROTEIN_KINASE_ATP"/>
    <property type="match status" value="1"/>
</dbReference>
<dbReference type="InterPro" id="IPR042095">
    <property type="entry name" value="SUMF_sf"/>
</dbReference>
<dbReference type="EMBL" id="JAQNDM010000002">
    <property type="protein sequence ID" value="MDC0712549.1"/>
    <property type="molecule type" value="Genomic_DNA"/>
</dbReference>
<name>A0ABT5DG48_9BACT</name>
<dbReference type="Gene3D" id="3.30.200.20">
    <property type="entry name" value="Phosphorylase Kinase, domain 1"/>
    <property type="match status" value="1"/>
</dbReference>
<feature type="binding site" evidence="5">
    <location>
        <position position="42"/>
    </location>
    <ligand>
        <name>ATP</name>
        <dbReference type="ChEBI" id="CHEBI:30616"/>
    </ligand>
</feature>
<dbReference type="InterPro" id="IPR025662">
    <property type="entry name" value="Sigma_54_int_dom_ATP-bd_1"/>
</dbReference>
<organism evidence="8 9">
    <name type="scientific">Stigmatella ashevillensis</name>
    <dbReference type="NCBI Taxonomy" id="2995309"/>
    <lineage>
        <taxon>Bacteria</taxon>
        <taxon>Pseudomonadati</taxon>
        <taxon>Myxococcota</taxon>
        <taxon>Myxococcia</taxon>
        <taxon>Myxococcales</taxon>
        <taxon>Cystobacterineae</taxon>
        <taxon>Archangiaceae</taxon>
        <taxon>Stigmatella</taxon>
    </lineage>
</organism>
<evidence type="ECO:0000256" key="2">
    <source>
        <dbReference type="ARBA" id="ARBA00022741"/>
    </source>
</evidence>
<accession>A0ABT5DG48</accession>
<dbReference type="PANTHER" id="PTHR43289:SF34">
    <property type="entry name" value="SERINE_THREONINE-PROTEIN KINASE YBDM-RELATED"/>
    <property type="match status" value="1"/>
</dbReference>
<feature type="region of interest" description="Disordered" evidence="6">
    <location>
        <begin position="937"/>
        <end position="961"/>
    </location>
</feature>
<dbReference type="CDD" id="cd14014">
    <property type="entry name" value="STKc_PknB_like"/>
    <property type="match status" value="1"/>
</dbReference>
<keyword evidence="4 5" id="KW-0067">ATP-binding</keyword>
<comment type="caution">
    <text evidence="8">The sequence shown here is derived from an EMBL/GenBank/DDBJ whole genome shotgun (WGS) entry which is preliminary data.</text>
</comment>